<accession>A0A9N9KGD4</accession>
<dbReference type="AlphaFoldDB" id="A0A9N9KGD4"/>
<sequence>GERVIEKENRTIAKLSKLSIRDIDLETSVFFSIIASVQANSYCDILSYDCH</sequence>
<organism evidence="1 2">
    <name type="scientific">Dentiscutata erythropus</name>
    <dbReference type="NCBI Taxonomy" id="1348616"/>
    <lineage>
        <taxon>Eukaryota</taxon>
        <taxon>Fungi</taxon>
        <taxon>Fungi incertae sedis</taxon>
        <taxon>Mucoromycota</taxon>
        <taxon>Glomeromycotina</taxon>
        <taxon>Glomeromycetes</taxon>
        <taxon>Diversisporales</taxon>
        <taxon>Gigasporaceae</taxon>
        <taxon>Dentiscutata</taxon>
    </lineage>
</organism>
<comment type="caution">
    <text evidence="1">The sequence shown here is derived from an EMBL/GenBank/DDBJ whole genome shotgun (WGS) entry which is preliminary data.</text>
</comment>
<name>A0A9N9KGD4_9GLOM</name>
<reference evidence="1" key="1">
    <citation type="submission" date="2021-06" db="EMBL/GenBank/DDBJ databases">
        <authorList>
            <person name="Kallberg Y."/>
            <person name="Tangrot J."/>
            <person name="Rosling A."/>
        </authorList>
    </citation>
    <scope>NUCLEOTIDE SEQUENCE</scope>
    <source>
        <strain evidence="1">MA453B</strain>
    </source>
</reference>
<gene>
    <name evidence="1" type="ORF">DERYTH_LOCUS28479</name>
</gene>
<feature type="non-terminal residue" evidence="1">
    <location>
        <position position="51"/>
    </location>
</feature>
<protein>
    <submittedName>
        <fullName evidence="1">125_t:CDS:1</fullName>
    </submittedName>
</protein>
<evidence type="ECO:0000313" key="1">
    <source>
        <dbReference type="EMBL" id="CAG8828356.1"/>
    </source>
</evidence>
<dbReference type="EMBL" id="CAJVPY010071248">
    <property type="protein sequence ID" value="CAG8828356.1"/>
    <property type="molecule type" value="Genomic_DNA"/>
</dbReference>
<keyword evidence="2" id="KW-1185">Reference proteome</keyword>
<dbReference type="Proteomes" id="UP000789405">
    <property type="component" value="Unassembled WGS sequence"/>
</dbReference>
<evidence type="ECO:0000313" key="2">
    <source>
        <dbReference type="Proteomes" id="UP000789405"/>
    </source>
</evidence>
<feature type="non-terminal residue" evidence="1">
    <location>
        <position position="1"/>
    </location>
</feature>
<proteinExistence type="predicted"/>